<dbReference type="InterPro" id="IPR018247">
    <property type="entry name" value="EF_Hand_1_Ca_BS"/>
</dbReference>
<dbReference type="Proteomes" id="UP000177629">
    <property type="component" value="Unassembled WGS sequence"/>
</dbReference>
<comment type="caution">
    <text evidence="1">The sequence shown here is derived from an EMBL/GenBank/DDBJ whole genome shotgun (WGS) entry which is preliminary data.</text>
</comment>
<dbReference type="PROSITE" id="PS00018">
    <property type="entry name" value="EF_HAND_1"/>
    <property type="match status" value="1"/>
</dbReference>
<dbReference type="SUPFAM" id="SSF63446">
    <property type="entry name" value="Type I dockerin domain"/>
    <property type="match status" value="1"/>
</dbReference>
<organism evidence="1 2">
    <name type="scientific">Candidatus Terrybacteria bacterium RIFCSPHIGHO2_01_FULL_48_17</name>
    <dbReference type="NCBI Taxonomy" id="1802362"/>
    <lineage>
        <taxon>Bacteria</taxon>
        <taxon>Candidatus Terryibacteriota</taxon>
    </lineage>
</organism>
<dbReference type="AlphaFoldDB" id="A0A1G2PJE1"/>
<name>A0A1G2PJE1_9BACT</name>
<evidence type="ECO:0000313" key="2">
    <source>
        <dbReference type="Proteomes" id="UP000177629"/>
    </source>
</evidence>
<evidence type="ECO:0008006" key="3">
    <source>
        <dbReference type="Google" id="ProtNLM"/>
    </source>
</evidence>
<dbReference type="InterPro" id="IPR036439">
    <property type="entry name" value="Dockerin_dom_sf"/>
</dbReference>
<evidence type="ECO:0000313" key="1">
    <source>
        <dbReference type="EMBL" id="OHA47889.1"/>
    </source>
</evidence>
<dbReference type="EMBL" id="MHSS01000013">
    <property type="protein sequence ID" value="OHA47889.1"/>
    <property type="molecule type" value="Genomic_DNA"/>
</dbReference>
<gene>
    <name evidence="1" type="ORF">A2806_02520</name>
</gene>
<dbReference type="GO" id="GO:0000272">
    <property type="term" value="P:polysaccharide catabolic process"/>
    <property type="evidence" value="ECO:0007669"/>
    <property type="project" value="InterPro"/>
</dbReference>
<proteinExistence type="predicted"/>
<accession>A0A1G2PJE1</accession>
<dbReference type="STRING" id="1802362.A2806_02520"/>
<reference evidence="1 2" key="1">
    <citation type="journal article" date="2016" name="Nat. Commun.">
        <title>Thousands of microbial genomes shed light on interconnected biogeochemical processes in an aquifer system.</title>
        <authorList>
            <person name="Anantharaman K."/>
            <person name="Brown C.T."/>
            <person name="Hug L.A."/>
            <person name="Sharon I."/>
            <person name="Castelle C.J."/>
            <person name="Probst A.J."/>
            <person name="Thomas B.C."/>
            <person name="Singh A."/>
            <person name="Wilkins M.J."/>
            <person name="Karaoz U."/>
            <person name="Brodie E.L."/>
            <person name="Williams K.H."/>
            <person name="Hubbard S.S."/>
            <person name="Banfield J.F."/>
        </authorList>
    </citation>
    <scope>NUCLEOTIDE SEQUENCE [LARGE SCALE GENOMIC DNA]</scope>
</reference>
<sequence length="330" mass="35684">MRFFHCAVFILFFSVLFAGWFFFVNASHTPETQPQTRNVGISIEVPCVGEGCAAEQVPEPGPGPRDTRSALVVEGFASPGALLFITLNDAVAKTAAVSLSGIFSESITGLSPGSAKVGLFAVDSGGFTTPTVSVDIVLFEAQTTRVFDVLLPPTITVNNKEENQLTGIVEEVAIRQGERILVSGQTFPRAIVRATRFPDRQTQEVLADGRGRWEAIFATDKLIGSYTVSARSQLLSGLLSEPTKTVAFVVIPLPGREPSPPREPGIPPPLRPGGPVPEYIDLNGDRLVDIRDFSILLYNWGTPKDPRADLNSDGVVNLIDVSIMLYWWTG</sequence>
<protein>
    <recommendedName>
        <fullName evidence="3">Dockerin domain-containing protein</fullName>
    </recommendedName>
</protein>
<dbReference type="Gene3D" id="1.10.1330.10">
    <property type="entry name" value="Dockerin domain"/>
    <property type="match status" value="1"/>
</dbReference>